<dbReference type="SUPFAM" id="SSF48452">
    <property type="entry name" value="TPR-like"/>
    <property type="match status" value="2"/>
</dbReference>
<dbReference type="OMA" id="IGNYVES"/>
<feature type="repeat" description="PPR" evidence="3">
    <location>
        <begin position="363"/>
        <end position="393"/>
    </location>
</feature>
<dbReference type="InterPro" id="IPR011990">
    <property type="entry name" value="TPR-like_helical_dom_sf"/>
</dbReference>
<dbReference type="PROSITE" id="PS51375">
    <property type="entry name" value="PPR"/>
    <property type="match status" value="5"/>
</dbReference>
<feature type="repeat" description="PPR" evidence="3">
    <location>
        <begin position="192"/>
        <end position="226"/>
    </location>
</feature>
<dbReference type="Gene3D" id="1.25.40.10">
    <property type="entry name" value="Tetratricopeptide repeat domain"/>
    <property type="match status" value="3"/>
</dbReference>
<dbReference type="Pfam" id="PF13041">
    <property type="entry name" value="PPR_2"/>
    <property type="match status" value="3"/>
</dbReference>
<sequence length="707" mass="79088">MNPNLLALLHSSDQLNQFKQIHSQIIVNCAALTRILVKKLIDSSFLGYAREVFDRIPLPDQALYISFISSYTKLSFNKEAIKLFASMHSSRTQMSSRAVLAVIKSCSGFSGVSVGKQVHGLVVNYGFDLDVFVQSALMDFYAKKGDFFSARKIFDGILVKDPVFYNCLISGYSKVGDVMAAECLFDEMKEKTVASWNSMISCYVNNGYHDKALEIFERMQANNIPPSQITWVTLLSLTAKLRDLKLGLKVKKLIADSNICVNTIVLTAIVNMFVKCGAIDEAREEFDWMRTRDTLAWSAMISGYAQNRRPTEALELFECMKKEQIRPNDVALVSVLSACSQLGSVEAGECLAACIETQDLASNVYVASALLDMYSKFGNIAKARQVFDKMPERDIVSWNSMIVGLAVNGFAEDAILLYEKMKESEVKPDSITFVGLLTACSRTGLVELGLEFFRSMELHYSIEPKIEHYACIVDLFCRTGRLNEAYELVCRMEMEPNVVIWGTLLSASRTHLNVELAELCVEKLLKLEPENSGHYVLLSNIYASLGRWQAALEVRNLMKNKRVQKVAAYSWIELDNTVHKFLVGDTFHPRSSEMMPASETVVVVAGCTSSNFRTISDLIMPAQTKVCEGLLDLATRRGVQVFSQIIFVQASVQVVVGVFELVASRMKGRSFTTKLEGSGTMKRQEERMSAEKYLASSIERFLGVLLF</sequence>
<dbReference type="InParanoid" id="A0A061FWY7"/>
<feature type="repeat" description="PPR" evidence="3">
    <location>
        <begin position="161"/>
        <end position="191"/>
    </location>
</feature>
<accession>A0A061FWY7</accession>
<keyword evidence="1" id="KW-0677">Repeat</keyword>
<reference evidence="4 5" key="1">
    <citation type="journal article" date="2013" name="Genome Biol.">
        <title>The genome sequence of the most widely cultivated cacao type and its use to identify candidate genes regulating pod color.</title>
        <authorList>
            <person name="Motamayor J.C."/>
            <person name="Mockaitis K."/>
            <person name="Schmutz J."/>
            <person name="Haiminen N."/>
            <person name="Iii D.L."/>
            <person name="Cornejo O."/>
            <person name="Findley S.D."/>
            <person name="Zheng P."/>
            <person name="Utro F."/>
            <person name="Royaert S."/>
            <person name="Saski C."/>
            <person name="Jenkins J."/>
            <person name="Podicheti R."/>
            <person name="Zhao M."/>
            <person name="Scheffler B.E."/>
            <person name="Stack J.C."/>
            <person name="Feltus F.A."/>
            <person name="Mustiga G.M."/>
            <person name="Amores F."/>
            <person name="Phillips W."/>
            <person name="Marelli J.P."/>
            <person name="May G.D."/>
            <person name="Shapiro H."/>
            <person name="Ma J."/>
            <person name="Bustamante C.D."/>
            <person name="Schnell R.J."/>
            <person name="Main D."/>
            <person name="Gilbert D."/>
            <person name="Parida L."/>
            <person name="Kuhn D.N."/>
        </authorList>
    </citation>
    <scope>NUCLEOTIDE SEQUENCE [LARGE SCALE GENOMIC DNA]</scope>
    <source>
        <strain evidence="5">cv. Matina 1-6</strain>
    </source>
</reference>
<dbReference type="PANTHER" id="PTHR47926:SF537">
    <property type="entry name" value="PENTACOTRIPEPTIDE-REPEAT REGION OF PRORP DOMAIN-CONTAINING PROTEIN"/>
    <property type="match status" value="1"/>
</dbReference>
<dbReference type="Pfam" id="PF20431">
    <property type="entry name" value="E_motif"/>
    <property type="match status" value="1"/>
</dbReference>
<organism evidence="4 5">
    <name type="scientific">Theobroma cacao</name>
    <name type="common">Cacao</name>
    <name type="synonym">Cocoa</name>
    <dbReference type="NCBI Taxonomy" id="3641"/>
    <lineage>
        <taxon>Eukaryota</taxon>
        <taxon>Viridiplantae</taxon>
        <taxon>Streptophyta</taxon>
        <taxon>Embryophyta</taxon>
        <taxon>Tracheophyta</taxon>
        <taxon>Spermatophyta</taxon>
        <taxon>Magnoliopsida</taxon>
        <taxon>eudicotyledons</taxon>
        <taxon>Gunneridae</taxon>
        <taxon>Pentapetalae</taxon>
        <taxon>rosids</taxon>
        <taxon>malvids</taxon>
        <taxon>Malvales</taxon>
        <taxon>Malvaceae</taxon>
        <taxon>Byttnerioideae</taxon>
        <taxon>Theobroma</taxon>
    </lineage>
</organism>
<dbReference type="eggNOG" id="KOG4197">
    <property type="taxonomic scope" value="Eukaryota"/>
</dbReference>
<dbReference type="FunFam" id="1.25.40.10:FF:000031">
    <property type="entry name" value="Pentatricopeptide repeat-containing protein mitochondrial"/>
    <property type="match status" value="1"/>
</dbReference>
<dbReference type="Gramene" id="EOY21766">
    <property type="protein sequence ID" value="EOY21766"/>
    <property type="gene ID" value="TCM_013880"/>
</dbReference>
<dbReference type="InterPro" id="IPR002885">
    <property type="entry name" value="PPR_rpt"/>
</dbReference>
<proteinExistence type="inferred from homology"/>
<evidence type="ECO:0000256" key="2">
    <source>
        <dbReference type="ARBA" id="ARBA00061659"/>
    </source>
</evidence>
<dbReference type="AlphaFoldDB" id="A0A061FWY7"/>
<name>A0A061FWY7_THECC</name>
<evidence type="ECO:0000313" key="5">
    <source>
        <dbReference type="Proteomes" id="UP000026915"/>
    </source>
</evidence>
<dbReference type="InterPro" id="IPR046960">
    <property type="entry name" value="PPR_At4g14850-like_plant"/>
</dbReference>
<dbReference type="GO" id="GO:0009451">
    <property type="term" value="P:RNA modification"/>
    <property type="evidence" value="ECO:0000318"/>
    <property type="project" value="GO_Central"/>
</dbReference>
<dbReference type="InterPro" id="IPR046848">
    <property type="entry name" value="E_motif"/>
</dbReference>
<dbReference type="Proteomes" id="UP000026915">
    <property type="component" value="Chromosome 3"/>
</dbReference>
<dbReference type="PANTHER" id="PTHR47926">
    <property type="entry name" value="PENTATRICOPEPTIDE REPEAT-CONTAINING PROTEIN"/>
    <property type="match status" value="1"/>
</dbReference>
<evidence type="ECO:0000256" key="1">
    <source>
        <dbReference type="ARBA" id="ARBA00022737"/>
    </source>
</evidence>
<evidence type="ECO:0000256" key="3">
    <source>
        <dbReference type="PROSITE-ProRule" id="PRU00708"/>
    </source>
</evidence>
<dbReference type="GO" id="GO:0003723">
    <property type="term" value="F:RNA binding"/>
    <property type="evidence" value="ECO:0007669"/>
    <property type="project" value="InterPro"/>
</dbReference>
<gene>
    <name evidence="4" type="ORF">TCM_013880</name>
</gene>
<dbReference type="HOGENOM" id="CLU_002706_0_6_1"/>
<dbReference type="Pfam" id="PF12854">
    <property type="entry name" value="PPR_1"/>
    <property type="match status" value="1"/>
</dbReference>
<dbReference type="Pfam" id="PF01535">
    <property type="entry name" value="PPR"/>
    <property type="match status" value="2"/>
</dbReference>
<comment type="similarity">
    <text evidence="2">Belongs to the PPR family. PCMP-E subfamily.</text>
</comment>
<evidence type="ECO:0000313" key="4">
    <source>
        <dbReference type="EMBL" id="EOY21766.1"/>
    </source>
</evidence>
<keyword evidence="5" id="KW-1185">Reference proteome</keyword>
<feature type="repeat" description="PPR" evidence="3">
    <location>
        <begin position="394"/>
        <end position="428"/>
    </location>
</feature>
<dbReference type="EMBL" id="CM001881">
    <property type="protein sequence ID" value="EOY21766.1"/>
    <property type="molecule type" value="Genomic_DNA"/>
</dbReference>
<dbReference type="FunFam" id="1.25.40.10:FF:000344">
    <property type="entry name" value="Pentatricopeptide repeat-containing protein"/>
    <property type="match status" value="1"/>
</dbReference>
<protein>
    <submittedName>
        <fullName evidence="4">Tetratricopeptide repeat-like superfamily protein, putative</fullName>
    </submittedName>
</protein>
<feature type="repeat" description="PPR" evidence="3">
    <location>
        <begin position="293"/>
        <end position="327"/>
    </location>
</feature>
<dbReference type="FunFam" id="1.25.40.10:FF:000280">
    <property type="entry name" value="Pentatricopeptide repeat-containing protein"/>
    <property type="match status" value="1"/>
</dbReference>
<dbReference type="NCBIfam" id="TIGR00756">
    <property type="entry name" value="PPR"/>
    <property type="match status" value="5"/>
</dbReference>